<evidence type="ECO:0000313" key="2">
    <source>
        <dbReference type="Proteomes" id="UP001301769"/>
    </source>
</evidence>
<dbReference type="AlphaFoldDB" id="A0AAN7B8Q6"/>
<evidence type="ECO:0000313" key="1">
    <source>
        <dbReference type="EMBL" id="KAK4212185.1"/>
    </source>
</evidence>
<accession>A0AAN7B8Q6</accession>
<organism evidence="1 2">
    <name type="scientific">Rhypophila decipiens</name>
    <dbReference type="NCBI Taxonomy" id="261697"/>
    <lineage>
        <taxon>Eukaryota</taxon>
        <taxon>Fungi</taxon>
        <taxon>Dikarya</taxon>
        <taxon>Ascomycota</taxon>
        <taxon>Pezizomycotina</taxon>
        <taxon>Sordariomycetes</taxon>
        <taxon>Sordariomycetidae</taxon>
        <taxon>Sordariales</taxon>
        <taxon>Naviculisporaceae</taxon>
        <taxon>Rhypophila</taxon>
    </lineage>
</organism>
<comment type="caution">
    <text evidence="1">The sequence shown here is derived from an EMBL/GenBank/DDBJ whole genome shotgun (WGS) entry which is preliminary data.</text>
</comment>
<keyword evidence="2" id="KW-1185">Reference proteome</keyword>
<proteinExistence type="predicted"/>
<reference evidence="1" key="1">
    <citation type="journal article" date="2023" name="Mol. Phylogenet. Evol.">
        <title>Genome-scale phylogeny and comparative genomics of the fungal order Sordariales.</title>
        <authorList>
            <person name="Hensen N."/>
            <person name="Bonometti L."/>
            <person name="Westerberg I."/>
            <person name="Brannstrom I.O."/>
            <person name="Guillou S."/>
            <person name="Cros-Aarteil S."/>
            <person name="Calhoun S."/>
            <person name="Haridas S."/>
            <person name="Kuo A."/>
            <person name="Mondo S."/>
            <person name="Pangilinan J."/>
            <person name="Riley R."/>
            <person name="LaButti K."/>
            <person name="Andreopoulos B."/>
            <person name="Lipzen A."/>
            <person name="Chen C."/>
            <person name="Yan M."/>
            <person name="Daum C."/>
            <person name="Ng V."/>
            <person name="Clum A."/>
            <person name="Steindorff A."/>
            <person name="Ohm R.A."/>
            <person name="Martin F."/>
            <person name="Silar P."/>
            <person name="Natvig D.O."/>
            <person name="Lalanne C."/>
            <person name="Gautier V."/>
            <person name="Ament-Velasquez S.L."/>
            <person name="Kruys A."/>
            <person name="Hutchinson M.I."/>
            <person name="Powell A.J."/>
            <person name="Barry K."/>
            <person name="Miller A.N."/>
            <person name="Grigoriev I.V."/>
            <person name="Debuchy R."/>
            <person name="Gladieux P."/>
            <person name="Hiltunen Thoren M."/>
            <person name="Johannesson H."/>
        </authorList>
    </citation>
    <scope>NUCLEOTIDE SEQUENCE</scope>
    <source>
        <strain evidence="1">PSN293</strain>
    </source>
</reference>
<sequence>MSAPTSKLDILHSYRHLMRAGLRAVCFSKPSRFIIRDVLRDGFRDRKAIFRPAAVQRTILFLQAAQKKGFEHRLLKTLTRISWERRMGRKGTGNSWEGVLGARKYMSGKKYTAIDGTEYEHFDRTLAMLNDTANLCLKI</sequence>
<gene>
    <name evidence="1" type="ORF">QBC37DRAFT_375259</name>
</gene>
<name>A0AAN7B8Q6_9PEZI</name>
<dbReference type="EMBL" id="MU858132">
    <property type="protein sequence ID" value="KAK4212185.1"/>
    <property type="molecule type" value="Genomic_DNA"/>
</dbReference>
<dbReference type="Proteomes" id="UP001301769">
    <property type="component" value="Unassembled WGS sequence"/>
</dbReference>
<reference evidence="1" key="2">
    <citation type="submission" date="2023-05" db="EMBL/GenBank/DDBJ databases">
        <authorList>
            <consortium name="Lawrence Berkeley National Laboratory"/>
            <person name="Steindorff A."/>
            <person name="Hensen N."/>
            <person name="Bonometti L."/>
            <person name="Westerberg I."/>
            <person name="Brannstrom I.O."/>
            <person name="Guillou S."/>
            <person name="Cros-Aarteil S."/>
            <person name="Calhoun S."/>
            <person name="Haridas S."/>
            <person name="Kuo A."/>
            <person name="Mondo S."/>
            <person name="Pangilinan J."/>
            <person name="Riley R."/>
            <person name="Labutti K."/>
            <person name="Andreopoulos B."/>
            <person name="Lipzen A."/>
            <person name="Chen C."/>
            <person name="Yanf M."/>
            <person name="Daum C."/>
            <person name="Ng V."/>
            <person name="Clum A."/>
            <person name="Ohm R."/>
            <person name="Martin F."/>
            <person name="Silar P."/>
            <person name="Natvig D."/>
            <person name="Lalanne C."/>
            <person name="Gautier V."/>
            <person name="Ament-Velasquez S.L."/>
            <person name="Kruys A."/>
            <person name="Hutchinson M.I."/>
            <person name="Powell A.J."/>
            <person name="Barry K."/>
            <person name="Miller A.N."/>
            <person name="Grigoriev I.V."/>
            <person name="Debuchy R."/>
            <person name="Gladieux P."/>
            <person name="Thoren M.H."/>
            <person name="Johannesson H."/>
        </authorList>
    </citation>
    <scope>NUCLEOTIDE SEQUENCE</scope>
    <source>
        <strain evidence="1">PSN293</strain>
    </source>
</reference>
<protein>
    <submittedName>
        <fullName evidence="1">Uncharacterized protein</fullName>
    </submittedName>
</protein>